<dbReference type="EMBL" id="JBBXMP010000164">
    <property type="protein sequence ID" value="KAL0060726.1"/>
    <property type="molecule type" value="Genomic_DNA"/>
</dbReference>
<gene>
    <name evidence="1" type="ORF">AAF712_012506</name>
</gene>
<evidence type="ECO:0000313" key="1">
    <source>
        <dbReference type="EMBL" id="KAL0060726.1"/>
    </source>
</evidence>
<sequence length="196" mass="21078">MLAQNLESWRAAIGPYQDPLHKIVTSNDIVADRLQPCGSGSASGRNIGADLLAGNATDRADTAPDMQSEFTTVHDINNTQNAGGVEITHVSPSGTESRVYDDGHATQLTSPRRQIRVSPIRLVARPTSLFPRVVATSHTSPITVEVLSGSYTPPSNNIATLRSFLPGDAPTNTRRNQRHLVRMEDSSQEWGGALPS</sequence>
<reference evidence="1 2" key="1">
    <citation type="submission" date="2024-05" db="EMBL/GenBank/DDBJ databases">
        <title>A draft genome resource for the thread blight pathogen Marasmius tenuissimus strain MS-2.</title>
        <authorList>
            <person name="Yulfo-Soto G.E."/>
            <person name="Baruah I.K."/>
            <person name="Amoako-Attah I."/>
            <person name="Bukari Y."/>
            <person name="Meinhardt L.W."/>
            <person name="Bailey B.A."/>
            <person name="Cohen S.P."/>
        </authorList>
    </citation>
    <scope>NUCLEOTIDE SEQUENCE [LARGE SCALE GENOMIC DNA]</scope>
    <source>
        <strain evidence="1 2">MS-2</strain>
    </source>
</reference>
<dbReference type="Proteomes" id="UP001437256">
    <property type="component" value="Unassembled WGS sequence"/>
</dbReference>
<organism evidence="1 2">
    <name type="scientific">Marasmius tenuissimus</name>
    <dbReference type="NCBI Taxonomy" id="585030"/>
    <lineage>
        <taxon>Eukaryota</taxon>
        <taxon>Fungi</taxon>
        <taxon>Dikarya</taxon>
        <taxon>Basidiomycota</taxon>
        <taxon>Agaricomycotina</taxon>
        <taxon>Agaricomycetes</taxon>
        <taxon>Agaricomycetidae</taxon>
        <taxon>Agaricales</taxon>
        <taxon>Marasmiineae</taxon>
        <taxon>Marasmiaceae</taxon>
        <taxon>Marasmius</taxon>
    </lineage>
</organism>
<proteinExistence type="predicted"/>
<keyword evidence="2" id="KW-1185">Reference proteome</keyword>
<name>A0ABR2ZGB5_9AGAR</name>
<evidence type="ECO:0000313" key="2">
    <source>
        <dbReference type="Proteomes" id="UP001437256"/>
    </source>
</evidence>
<accession>A0ABR2ZGB5</accession>
<comment type="caution">
    <text evidence="1">The sequence shown here is derived from an EMBL/GenBank/DDBJ whole genome shotgun (WGS) entry which is preliminary data.</text>
</comment>
<protein>
    <submittedName>
        <fullName evidence="1">Uncharacterized protein</fullName>
    </submittedName>
</protein>